<feature type="domain" description="Putative auto-transporter adhesin head GIN" evidence="2">
    <location>
        <begin position="28"/>
        <end position="215"/>
    </location>
</feature>
<comment type="caution">
    <text evidence="3">The sequence shown here is derived from an EMBL/GenBank/DDBJ whole genome shotgun (WGS) entry which is preliminary data.</text>
</comment>
<organism evidence="3 4">
    <name type="scientific">Sphingomonas insulae</name>
    <dbReference type="NCBI Taxonomy" id="424800"/>
    <lineage>
        <taxon>Bacteria</taxon>
        <taxon>Pseudomonadati</taxon>
        <taxon>Pseudomonadota</taxon>
        <taxon>Alphaproteobacteria</taxon>
        <taxon>Sphingomonadales</taxon>
        <taxon>Sphingomonadaceae</taxon>
        <taxon>Sphingomonas</taxon>
    </lineage>
</organism>
<name>A0ABN1HMG6_9SPHN</name>
<dbReference type="RefSeq" id="WP_163957242.1">
    <property type="nucleotide sequence ID" value="NZ_BAAAES010000001.1"/>
</dbReference>
<dbReference type="EMBL" id="BAAAES010000001">
    <property type="protein sequence ID" value="GAA0659182.1"/>
    <property type="molecule type" value="Genomic_DNA"/>
</dbReference>
<feature type="signal peptide" evidence="1">
    <location>
        <begin position="1"/>
        <end position="18"/>
    </location>
</feature>
<proteinExistence type="predicted"/>
<reference evidence="3 4" key="1">
    <citation type="journal article" date="2019" name="Int. J. Syst. Evol. Microbiol.">
        <title>The Global Catalogue of Microorganisms (GCM) 10K type strain sequencing project: providing services to taxonomists for standard genome sequencing and annotation.</title>
        <authorList>
            <consortium name="The Broad Institute Genomics Platform"/>
            <consortium name="The Broad Institute Genome Sequencing Center for Infectious Disease"/>
            <person name="Wu L."/>
            <person name="Ma J."/>
        </authorList>
    </citation>
    <scope>NUCLEOTIDE SEQUENCE [LARGE SCALE GENOMIC DNA]</scope>
    <source>
        <strain evidence="3 4">JCM 14603</strain>
    </source>
</reference>
<keyword evidence="1" id="KW-0732">Signal</keyword>
<evidence type="ECO:0000256" key="1">
    <source>
        <dbReference type="SAM" id="SignalP"/>
    </source>
</evidence>
<dbReference type="Gene3D" id="2.160.20.120">
    <property type="match status" value="1"/>
</dbReference>
<dbReference type="Pfam" id="PF10988">
    <property type="entry name" value="DUF2807"/>
    <property type="match status" value="1"/>
</dbReference>
<dbReference type="Proteomes" id="UP001500238">
    <property type="component" value="Unassembled WGS sequence"/>
</dbReference>
<sequence length="233" mass="23220">MLRILIALALLCPAVASAEERRVNVGSFEKLRVSGAFDVTVTTGGSPGATVTGDRAAIGDIDLHTEGATLIVRRNPNGRWSEQGQAATTRPVAIVLTTPRLASVAVVGGSRIAVSRLAAPRIDLAATGAGAITVGAVEGDQLTAQLIGEGKISVAGKAATARLLANGAGTIDAAGLEVGDLAVHLDGLGSVTARARYTAQVSNTGLGTITIAGRPKCRVTAIAGAPVTCGAAQ</sequence>
<evidence type="ECO:0000259" key="2">
    <source>
        <dbReference type="Pfam" id="PF10988"/>
    </source>
</evidence>
<dbReference type="InterPro" id="IPR021255">
    <property type="entry name" value="DUF2807"/>
</dbReference>
<evidence type="ECO:0000313" key="4">
    <source>
        <dbReference type="Proteomes" id="UP001500238"/>
    </source>
</evidence>
<feature type="chain" id="PRO_5045903778" description="Putative auto-transporter adhesin head GIN domain-containing protein" evidence="1">
    <location>
        <begin position="19"/>
        <end position="233"/>
    </location>
</feature>
<accession>A0ABN1HMG6</accession>
<keyword evidence="4" id="KW-1185">Reference proteome</keyword>
<protein>
    <recommendedName>
        <fullName evidence="2">Putative auto-transporter adhesin head GIN domain-containing protein</fullName>
    </recommendedName>
</protein>
<evidence type="ECO:0000313" key="3">
    <source>
        <dbReference type="EMBL" id="GAA0659182.1"/>
    </source>
</evidence>
<gene>
    <name evidence="3" type="ORF">GCM10009102_04520</name>
</gene>